<dbReference type="Proteomes" id="UP000015105">
    <property type="component" value="Chromosome 7D"/>
</dbReference>
<evidence type="ECO:0000256" key="1">
    <source>
        <dbReference type="SAM" id="MobiDB-lite"/>
    </source>
</evidence>
<dbReference type="Gene3D" id="2.40.50.140">
    <property type="entry name" value="Nucleic acid-binding proteins"/>
    <property type="match status" value="1"/>
</dbReference>
<evidence type="ECO:0000313" key="2">
    <source>
        <dbReference type="EnsemblPlants" id="AET7Gv20688300.10"/>
    </source>
</evidence>
<reference evidence="2" key="4">
    <citation type="submission" date="2019-03" db="UniProtKB">
        <authorList>
            <consortium name="EnsemblPlants"/>
        </authorList>
    </citation>
    <scope>IDENTIFICATION</scope>
</reference>
<feature type="region of interest" description="Disordered" evidence="1">
    <location>
        <begin position="132"/>
        <end position="207"/>
    </location>
</feature>
<sequence>KYLHLKQHANYTPLKKYLTFQRHLFRGRSNLQHYKACGCQFPVPCPMYKLPLTLTDNSGSLDAIAFARVAEDLVERHADHVSMSMKIEATDHVLTLDKAIGREKLFYIGMNTDSSAKYPINYVLKKSFSVNNTESTPVPRAPKSGEDTTTNDNTPATHKPMSISIKENENRINAKRRIDFTESDADKSNRYENTHKTLVHHGSPITT</sequence>
<dbReference type="AlphaFoldDB" id="A0A453RTA4"/>
<reference evidence="3" key="1">
    <citation type="journal article" date="2014" name="Science">
        <title>Ancient hybridizations among the ancestral genomes of bread wheat.</title>
        <authorList>
            <consortium name="International Wheat Genome Sequencing Consortium,"/>
            <person name="Marcussen T."/>
            <person name="Sandve S.R."/>
            <person name="Heier L."/>
            <person name="Spannagl M."/>
            <person name="Pfeifer M."/>
            <person name="Jakobsen K.S."/>
            <person name="Wulff B.B."/>
            <person name="Steuernagel B."/>
            <person name="Mayer K.F."/>
            <person name="Olsen O.A."/>
        </authorList>
    </citation>
    <scope>NUCLEOTIDE SEQUENCE [LARGE SCALE GENOMIC DNA]</scope>
    <source>
        <strain evidence="3">cv. AL8/78</strain>
    </source>
</reference>
<evidence type="ECO:0000313" key="3">
    <source>
        <dbReference type="Proteomes" id="UP000015105"/>
    </source>
</evidence>
<feature type="compositionally biased region" description="Basic and acidic residues" evidence="1">
    <location>
        <begin position="166"/>
        <end position="195"/>
    </location>
</feature>
<dbReference type="Gramene" id="AET7Gv20688300.10">
    <property type="protein sequence ID" value="AET7Gv20688300.10"/>
    <property type="gene ID" value="AET7Gv20688300"/>
</dbReference>
<dbReference type="EnsemblPlants" id="AET7Gv20688300.10">
    <property type="protein sequence ID" value="AET7Gv20688300.10"/>
    <property type="gene ID" value="AET7Gv20688300"/>
</dbReference>
<evidence type="ECO:0008006" key="4">
    <source>
        <dbReference type="Google" id="ProtNLM"/>
    </source>
</evidence>
<proteinExistence type="predicted"/>
<feature type="compositionally biased region" description="Polar residues" evidence="1">
    <location>
        <begin position="147"/>
        <end position="156"/>
    </location>
</feature>
<organism evidence="2 3">
    <name type="scientific">Aegilops tauschii subsp. strangulata</name>
    <name type="common">Goatgrass</name>
    <dbReference type="NCBI Taxonomy" id="200361"/>
    <lineage>
        <taxon>Eukaryota</taxon>
        <taxon>Viridiplantae</taxon>
        <taxon>Streptophyta</taxon>
        <taxon>Embryophyta</taxon>
        <taxon>Tracheophyta</taxon>
        <taxon>Spermatophyta</taxon>
        <taxon>Magnoliopsida</taxon>
        <taxon>Liliopsida</taxon>
        <taxon>Poales</taxon>
        <taxon>Poaceae</taxon>
        <taxon>BOP clade</taxon>
        <taxon>Pooideae</taxon>
        <taxon>Triticodae</taxon>
        <taxon>Triticeae</taxon>
        <taxon>Triticinae</taxon>
        <taxon>Aegilops</taxon>
    </lineage>
</organism>
<reference evidence="2" key="5">
    <citation type="journal article" date="2021" name="G3 (Bethesda)">
        <title>Aegilops tauschii genome assembly Aet v5.0 features greater sequence contiguity and improved annotation.</title>
        <authorList>
            <person name="Wang L."/>
            <person name="Zhu T."/>
            <person name="Rodriguez J.C."/>
            <person name="Deal K.R."/>
            <person name="Dubcovsky J."/>
            <person name="McGuire P.E."/>
            <person name="Lux T."/>
            <person name="Spannagl M."/>
            <person name="Mayer K.F.X."/>
            <person name="Baldrich P."/>
            <person name="Meyers B.C."/>
            <person name="Huo N."/>
            <person name="Gu Y.Q."/>
            <person name="Zhou H."/>
            <person name="Devos K.M."/>
            <person name="Bennetzen J.L."/>
            <person name="Unver T."/>
            <person name="Budak H."/>
            <person name="Gulick P.J."/>
            <person name="Galiba G."/>
            <person name="Kalapos B."/>
            <person name="Nelson D.R."/>
            <person name="Li P."/>
            <person name="You F.M."/>
            <person name="Luo M.C."/>
            <person name="Dvorak J."/>
        </authorList>
    </citation>
    <scope>NUCLEOTIDE SEQUENCE [LARGE SCALE GENOMIC DNA]</scope>
    <source>
        <strain evidence="2">cv. AL8/78</strain>
    </source>
</reference>
<name>A0A453RTA4_AEGTS</name>
<protein>
    <recommendedName>
        <fullName evidence="4">Replication factor A C-terminal domain-containing protein</fullName>
    </recommendedName>
</protein>
<reference evidence="2" key="3">
    <citation type="journal article" date="2017" name="Nature">
        <title>Genome sequence of the progenitor of the wheat D genome Aegilops tauschii.</title>
        <authorList>
            <person name="Luo M.C."/>
            <person name="Gu Y.Q."/>
            <person name="Puiu D."/>
            <person name="Wang H."/>
            <person name="Twardziok S.O."/>
            <person name="Deal K.R."/>
            <person name="Huo N."/>
            <person name="Zhu T."/>
            <person name="Wang L."/>
            <person name="Wang Y."/>
            <person name="McGuire P.E."/>
            <person name="Liu S."/>
            <person name="Long H."/>
            <person name="Ramasamy R.K."/>
            <person name="Rodriguez J.C."/>
            <person name="Van S.L."/>
            <person name="Yuan L."/>
            <person name="Wang Z."/>
            <person name="Xia Z."/>
            <person name="Xiao L."/>
            <person name="Anderson O.D."/>
            <person name="Ouyang S."/>
            <person name="Liang Y."/>
            <person name="Zimin A.V."/>
            <person name="Pertea G."/>
            <person name="Qi P."/>
            <person name="Bennetzen J.L."/>
            <person name="Dai X."/>
            <person name="Dawson M.W."/>
            <person name="Muller H.G."/>
            <person name="Kugler K."/>
            <person name="Rivarola-Duarte L."/>
            <person name="Spannagl M."/>
            <person name="Mayer K.F.X."/>
            <person name="Lu F.H."/>
            <person name="Bevan M.W."/>
            <person name="Leroy P."/>
            <person name="Li P."/>
            <person name="You F.M."/>
            <person name="Sun Q."/>
            <person name="Liu Z."/>
            <person name="Lyons E."/>
            <person name="Wicker T."/>
            <person name="Salzberg S.L."/>
            <person name="Devos K.M."/>
            <person name="Dvorak J."/>
        </authorList>
    </citation>
    <scope>NUCLEOTIDE SEQUENCE [LARGE SCALE GENOMIC DNA]</scope>
    <source>
        <strain evidence="2">cv. AL8/78</strain>
    </source>
</reference>
<dbReference type="SUPFAM" id="SSF50249">
    <property type="entry name" value="Nucleic acid-binding proteins"/>
    <property type="match status" value="1"/>
</dbReference>
<keyword evidence="3" id="KW-1185">Reference proteome</keyword>
<accession>A0A453RTA4</accession>
<reference evidence="3" key="2">
    <citation type="journal article" date="2017" name="Nat. Plants">
        <title>The Aegilops tauschii genome reveals multiple impacts of transposons.</title>
        <authorList>
            <person name="Zhao G."/>
            <person name="Zou C."/>
            <person name="Li K."/>
            <person name="Wang K."/>
            <person name="Li T."/>
            <person name="Gao L."/>
            <person name="Zhang X."/>
            <person name="Wang H."/>
            <person name="Yang Z."/>
            <person name="Liu X."/>
            <person name="Jiang W."/>
            <person name="Mao L."/>
            <person name="Kong X."/>
            <person name="Jiao Y."/>
            <person name="Jia J."/>
        </authorList>
    </citation>
    <scope>NUCLEOTIDE SEQUENCE [LARGE SCALE GENOMIC DNA]</scope>
    <source>
        <strain evidence="3">cv. AL8/78</strain>
    </source>
</reference>
<dbReference type="InterPro" id="IPR012340">
    <property type="entry name" value="NA-bd_OB-fold"/>
</dbReference>